<keyword evidence="2" id="KW-1185">Reference proteome</keyword>
<reference evidence="1 2" key="1">
    <citation type="submission" date="2021-03" db="EMBL/GenBank/DDBJ databases">
        <title>Genomic Encyclopedia of Type Strains, Phase IV (KMG-IV): sequencing the most valuable type-strain genomes for metagenomic binning, comparative biology and taxonomic classification.</title>
        <authorList>
            <person name="Goeker M."/>
        </authorList>
    </citation>
    <scope>NUCLEOTIDE SEQUENCE [LARGE SCALE GENOMIC DNA]</scope>
    <source>
        <strain evidence="1 2">DSM 40499</strain>
    </source>
</reference>
<dbReference type="Proteomes" id="UP001519309">
    <property type="component" value="Unassembled WGS sequence"/>
</dbReference>
<sequence>MRISGIGQGYSSPHSLRCSTEWGVKVSASQVTSRGCPLVECAGCAKPSLDLALFKMPPRRLLCVE</sequence>
<organism evidence="1 2">
    <name type="scientific">Streptomyces griseochromogenes</name>
    <dbReference type="NCBI Taxonomy" id="68214"/>
    <lineage>
        <taxon>Bacteria</taxon>
        <taxon>Bacillati</taxon>
        <taxon>Actinomycetota</taxon>
        <taxon>Actinomycetes</taxon>
        <taxon>Kitasatosporales</taxon>
        <taxon>Streptomycetaceae</taxon>
        <taxon>Streptomyces</taxon>
    </lineage>
</organism>
<gene>
    <name evidence="1" type="ORF">J2Z21_009387</name>
</gene>
<protein>
    <submittedName>
        <fullName evidence="1">Uncharacterized protein</fullName>
    </submittedName>
</protein>
<proteinExistence type="predicted"/>
<accession>A0ABS4M9M3</accession>
<dbReference type="EMBL" id="JAGGLP010000045">
    <property type="protein sequence ID" value="MBP2056369.1"/>
    <property type="molecule type" value="Genomic_DNA"/>
</dbReference>
<comment type="caution">
    <text evidence="1">The sequence shown here is derived from an EMBL/GenBank/DDBJ whole genome shotgun (WGS) entry which is preliminary data.</text>
</comment>
<name>A0ABS4M9M3_9ACTN</name>
<evidence type="ECO:0000313" key="2">
    <source>
        <dbReference type="Proteomes" id="UP001519309"/>
    </source>
</evidence>
<evidence type="ECO:0000313" key="1">
    <source>
        <dbReference type="EMBL" id="MBP2056369.1"/>
    </source>
</evidence>